<sequence>KTAPQPWQAIAQRFCSIGSCEVFKMDSIVELVKRNEQLLLENAEALNDEEVEQEDIDEYLKIQGATKEELSAFENQFQIRLPEDFKTVYSYKNGSGYMSLIWPQEGFYRGYRLLSLKEIIKLKSLFQNKNCKMTEFPNVIGEKQLQQLDERIKPYLFCERWFPFAEYVGSLYLMLDYNPSEKGEIGQIICYVHDPDFIYYVAPNITEALKMTETVIENLI</sequence>
<evidence type="ECO:0000313" key="2">
    <source>
        <dbReference type="EMBL" id="MCB6962424.1"/>
    </source>
</evidence>
<evidence type="ECO:0000313" key="3">
    <source>
        <dbReference type="Proteomes" id="UP001197741"/>
    </source>
</evidence>
<dbReference type="Proteomes" id="UP001197741">
    <property type="component" value="Unassembled WGS sequence"/>
</dbReference>
<dbReference type="EMBL" id="JAJCJQ010000059">
    <property type="protein sequence ID" value="MCB6962424.1"/>
    <property type="molecule type" value="Genomic_DNA"/>
</dbReference>
<accession>A0AAW4UTI5</accession>
<dbReference type="InterPro" id="IPR037883">
    <property type="entry name" value="Knr4/Smi1-like_sf"/>
</dbReference>
<dbReference type="SUPFAM" id="SSF160631">
    <property type="entry name" value="SMI1/KNR4-like"/>
    <property type="match status" value="1"/>
</dbReference>
<dbReference type="InterPro" id="IPR018958">
    <property type="entry name" value="Knr4/Smi1-like_dom"/>
</dbReference>
<feature type="domain" description="Knr4/Smi1-like" evidence="1">
    <location>
        <begin position="64"/>
        <end position="211"/>
    </location>
</feature>
<dbReference type="SMART" id="SM00860">
    <property type="entry name" value="SMI1_KNR4"/>
    <property type="match status" value="1"/>
</dbReference>
<reference evidence="2" key="1">
    <citation type="submission" date="2021-10" db="EMBL/GenBank/DDBJ databases">
        <title>Collection of gut derived symbiotic bacterial strains cultured from healthy donors.</title>
        <authorList>
            <person name="Lin H."/>
            <person name="Littmann E."/>
            <person name="Kohout C."/>
            <person name="Pamer E.G."/>
        </authorList>
    </citation>
    <scope>NUCLEOTIDE SEQUENCE</scope>
    <source>
        <strain evidence="2">DFI.7.28A</strain>
    </source>
</reference>
<dbReference type="AlphaFoldDB" id="A0AAW4UTI5"/>
<dbReference type="Pfam" id="PF09346">
    <property type="entry name" value="SMI1_KNR4"/>
    <property type="match status" value="1"/>
</dbReference>
<dbReference type="RefSeq" id="WP_306783525.1">
    <property type="nucleotide sequence ID" value="NZ_JAJCJQ010000059.1"/>
</dbReference>
<dbReference type="Gene3D" id="3.40.1580.10">
    <property type="entry name" value="SMI1/KNR4-like"/>
    <property type="match status" value="1"/>
</dbReference>
<feature type="non-terminal residue" evidence="2">
    <location>
        <position position="1"/>
    </location>
</feature>
<protein>
    <submittedName>
        <fullName evidence="2">SMI1/KNR4 family protein</fullName>
    </submittedName>
</protein>
<organism evidence="2 3">
    <name type="scientific">Agathobacter rectalis</name>
    <dbReference type="NCBI Taxonomy" id="39491"/>
    <lineage>
        <taxon>Bacteria</taxon>
        <taxon>Bacillati</taxon>
        <taxon>Bacillota</taxon>
        <taxon>Clostridia</taxon>
        <taxon>Lachnospirales</taxon>
        <taxon>Lachnospiraceae</taxon>
        <taxon>Agathobacter</taxon>
    </lineage>
</organism>
<gene>
    <name evidence="2" type="ORF">LIZ82_16260</name>
</gene>
<comment type="caution">
    <text evidence="2">The sequence shown here is derived from an EMBL/GenBank/DDBJ whole genome shotgun (WGS) entry which is preliminary data.</text>
</comment>
<proteinExistence type="predicted"/>
<evidence type="ECO:0000259" key="1">
    <source>
        <dbReference type="SMART" id="SM00860"/>
    </source>
</evidence>
<name>A0AAW4UTI5_9FIRM</name>